<evidence type="ECO:0000256" key="1">
    <source>
        <dbReference type="SAM" id="MobiDB-lite"/>
    </source>
</evidence>
<gene>
    <name evidence="2" type="ORF">BS47DRAFT_1392825</name>
</gene>
<protein>
    <submittedName>
        <fullName evidence="2">Uncharacterized protein</fullName>
    </submittedName>
</protein>
<reference evidence="2" key="1">
    <citation type="journal article" date="2020" name="Nat. Commun.">
        <title>Large-scale genome sequencing of mycorrhizal fungi provides insights into the early evolution of symbiotic traits.</title>
        <authorList>
            <person name="Miyauchi S."/>
            <person name="Kiss E."/>
            <person name="Kuo A."/>
            <person name="Drula E."/>
            <person name="Kohler A."/>
            <person name="Sanchez-Garcia M."/>
            <person name="Morin E."/>
            <person name="Andreopoulos B."/>
            <person name="Barry K.W."/>
            <person name="Bonito G."/>
            <person name="Buee M."/>
            <person name="Carver A."/>
            <person name="Chen C."/>
            <person name="Cichocki N."/>
            <person name="Clum A."/>
            <person name="Culley D."/>
            <person name="Crous P.W."/>
            <person name="Fauchery L."/>
            <person name="Girlanda M."/>
            <person name="Hayes R.D."/>
            <person name="Keri Z."/>
            <person name="LaButti K."/>
            <person name="Lipzen A."/>
            <person name="Lombard V."/>
            <person name="Magnuson J."/>
            <person name="Maillard F."/>
            <person name="Murat C."/>
            <person name="Nolan M."/>
            <person name="Ohm R.A."/>
            <person name="Pangilinan J."/>
            <person name="Pereira M.F."/>
            <person name="Perotto S."/>
            <person name="Peter M."/>
            <person name="Pfister S."/>
            <person name="Riley R."/>
            <person name="Sitrit Y."/>
            <person name="Stielow J.B."/>
            <person name="Szollosi G."/>
            <person name="Zifcakova L."/>
            <person name="Stursova M."/>
            <person name="Spatafora J.W."/>
            <person name="Tedersoo L."/>
            <person name="Vaario L.M."/>
            <person name="Yamada A."/>
            <person name="Yan M."/>
            <person name="Wang P."/>
            <person name="Xu J."/>
            <person name="Bruns T."/>
            <person name="Baldrian P."/>
            <person name="Vilgalys R."/>
            <person name="Dunand C."/>
            <person name="Henrissat B."/>
            <person name="Grigoriev I.V."/>
            <person name="Hibbett D."/>
            <person name="Nagy L.G."/>
            <person name="Martin F.M."/>
        </authorList>
    </citation>
    <scope>NUCLEOTIDE SEQUENCE</scope>
    <source>
        <strain evidence="2">UP504</strain>
    </source>
</reference>
<dbReference type="Proteomes" id="UP000886523">
    <property type="component" value="Unassembled WGS sequence"/>
</dbReference>
<sequence length="158" mass="17427">MPEAVGSHLPASETSTPQSLCLFLPHDLTVPLSLTPSSQHLLTVKAQLQHAQVSNALSELHQSLAVYSHLRMSKIQEATGQRALTQANNLLQKSKAHTDAIAEKYRVARAALMKLKGHGEWELCLQDLKNDDMRAMTEPGEHANSTKWRTTDPTSFGH</sequence>
<name>A0A9P6AYJ3_9AGAM</name>
<feature type="region of interest" description="Disordered" evidence="1">
    <location>
        <begin position="136"/>
        <end position="158"/>
    </location>
</feature>
<feature type="compositionally biased region" description="Polar residues" evidence="1">
    <location>
        <begin position="143"/>
        <end position="158"/>
    </location>
</feature>
<dbReference type="EMBL" id="MU128965">
    <property type="protein sequence ID" value="KAF9514082.1"/>
    <property type="molecule type" value="Genomic_DNA"/>
</dbReference>
<proteinExistence type="predicted"/>
<organism evidence="2 3">
    <name type="scientific">Hydnum rufescens UP504</name>
    <dbReference type="NCBI Taxonomy" id="1448309"/>
    <lineage>
        <taxon>Eukaryota</taxon>
        <taxon>Fungi</taxon>
        <taxon>Dikarya</taxon>
        <taxon>Basidiomycota</taxon>
        <taxon>Agaricomycotina</taxon>
        <taxon>Agaricomycetes</taxon>
        <taxon>Cantharellales</taxon>
        <taxon>Hydnaceae</taxon>
        <taxon>Hydnum</taxon>
    </lineage>
</organism>
<dbReference type="AlphaFoldDB" id="A0A9P6AYJ3"/>
<evidence type="ECO:0000313" key="3">
    <source>
        <dbReference type="Proteomes" id="UP000886523"/>
    </source>
</evidence>
<comment type="caution">
    <text evidence="2">The sequence shown here is derived from an EMBL/GenBank/DDBJ whole genome shotgun (WGS) entry which is preliminary data.</text>
</comment>
<keyword evidence="3" id="KW-1185">Reference proteome</keyword>
<dbReference type="OrthoDB" id="3232711at2759"/>
<evidence type="ECO:0000313" key="2">
    <source>
        <dbReference type="EMBL" id="KAF9514082.1"/>
    </source>
</evidence>
<accession>A0A9P6AYJ3</accession>